<accession>A0A179GP01</accession>
<keyword evidence="1" id="KW-0175">Coiled coil</keyword>
<dbReference type="OrthoDB" id="10409436at2759"/>
<name>A0A179GP01_PURLI</name>
<dbReference type="Proteomes" id="UP000078240">
    <property type="component" value="Unassembled WGS sequence"/>
</dbReference>
<protein>
    <submittedName>
        <fullName evidence="3">Uncharacterized protein</fullName>
    </submittedName>
</protein>
<dbReference type="AlphaFoldDB" id="A0A179GP01"/>
<feature type="compositionally biased region" description="Basic and acidic residues" evidence="2">
    <location>
        <begin position="298"/>
        <end position="313"/>
    </location>
</feature>
<feature type="coiled-coil region" evidence="1">
    <location>
        <begin position="242"/>
        <end position="269"/>
    </location>
</feature>
<evidence type="ECO:0000256" key="2">
    <source>
        <dbReference type="SAM" id="MobiDB-lite"/>
    </source>
</evidence>
<sequence length="332" mass="37708">MGILSNNTHKAPVTVRVEKRPWQQRQYHPDGRYYILDPKPPPVKNTRPEEEIAKNINARNGKKPSATTKPWALSDCGWKDWEPVFHQAAVKFRVDSGGRKKLEQHMSFNREHDGYLHWRCSLERSGSNGTLKVAFSQDLDSRTFNISSVLYMTDGLAPRVATQTSLAHARRTGCTFWTELSPPDCKIVPCCDELCQDVPSRVELSVYEHSLHIDQLKKDFAKRMTELESDQATSIRGFGCKIQKLVKENEVLEERLKDLVRQNRALKSVSRRVGRGSLGMKRGREETVGSDSGCGETGSEKGAKADEVMREVEDSSDDDEPLVRNLKRRRLA</sequence>
<dbReference type="EMBL" id="LSBH01000005">
    <property type="protein sequence ID" value="OAQ78869.1"/>
    <property type="molecule type" value="Genomic_DNA"/>
</dbReference>
<organism evidence="3 4">
    <name type="scientific">Purpureocillium lilacinum</name>
    <name type="common">Paecilomyces lilacinus</name>
    <dbReference type="NCBI Taxonomy" id="33203"/>
    <lineage>
        <taxon>Eukaryota</taxon>
        <taxon>Fungi</taxon>
        <taxon>Dikarya</taxon>
        <taxon>Ascomycota</taxon>
        <taxon>Pezizomycotina</taxon>
        <taxon>Sordariomycetes</taxon>
        <taxon>Hypocreomycetidae</taxon>
        <taxon>Hypocreales</taxon>
        <taxon>Ophiocordycipitaceae</taxon>
        <taxon>Purpureocillium</taxon>
    </lineage>
</organism>
<proteinExistence type="predicted"/>
<gene>
    <name evidence="3" type="ORF">VFPBJ_06990</name>
</gene>
<comment type="caution">
    <text evidence="3">The sequence shown here is derived from an EMBL/GenBank/DDBJ whole genome shotgun (WGS) entry which is preliminary data.</text>
</comment>
<feature type="region of interest" description="Disordered" evidence="2">
    <location>
        <begin position="271"/>
        <end position="332"/>
    </location>
</feature>
<evidence type="ECO:0000256" key="1">
    <source>
        <dbReference type="SAM" id="Coils"/>
    </source>
</evidence>
<evidence type="ECO:0000313" key="4">
    <source>
        <dbReference type="Proteomes" id="UP000078240"/>
    </source>
</evidence>
<evidence type="ECO:0000313" key="3">
    <source>
        <dbReference type="EMBL" id="OAQ78869.1"/>
    </source>
</evidence>
<reference evidence="3 4" key="1">
    <citation type="submission" date="2016-01" db="EMBL/GenBank/DDBJ databases">
        <title>Biosynthesis of antibiotic leucinostatins and their inhibition on Phytophthora in bio-control Purpureocillium lilacinum.</title>
        <authorList>
            <person name="Wang G."/>
            <person name="Liu Z."/>
            <person name="Lin R."/>
            <person name="Li E."/>
            <person name="Mao Z."/>
            <person name="Ling J."/>
            <person name="Yin W."/>
            <person name="Xie B."/>
        </authorList>
    </citation>
    <scope>NUCLEOTIDE SEQUENCE [LARGE SCALE GENOMIC DNA]</scope>
    <source>
        <strain evidence="3">PLBJ-1</strain>
    </source>
</reference>